<evidence type="ECO:0000313" key="2">
    <source>
        <dbReference type="EMBL" id="KAK9103144.1"/>
    </source>
</evidence>
<dbReference type="AlphaFoldDB" id="A0AAP0F1B6"/>
<dbReference type="Proteomes" id="UP001417504">
    <property type="component" value="Unassembled WGS sequence"/>
</dbReference>
<sequence length="82" mass="8263">MTVQRHTAASRSRRPSMRLQHGCFAGVPTTRCTKSSNKLAHTPSFRVSLGQYALLGLGAGGLLGGLGGHLGVFGGGGGGQGT</sequence>
<feature type="region of interest" description="Disordered" evidence="1">
    <location>
        <begin position="1"/>
        <end position="21"/>
    </location>
</feature>
<evidence type="ECO:0000313" key="3">
    <source>
        <dbReference type="Proteomes" id="UP001417504"/>
    </source>
</evidence>
<evidence type="ECO:0000256" key="1">
    <source>
        <dbReference type="SAM" id="MobiDB-lite"/>
    </source>
</evidence>
<reference evidence="2 3" key="1">
    <citation type="submission" date="2024-01" db="EMBL/GenBank/DDBJ databases">
        <title>Genome assemblies of Stephania.</title>
        <authorList>
            <person name="Yang L."/>
        </authorList>
    </citation>
    <scope>NUCLEOTIDE SEQUENCE [LARGE SCALE GENOMIC DNA]</scope>
    <source>
        <strain evidence="2">QJT</strain>
        <tissue evidence="2">Leaf</tissue>
    </source>
</reference>
<protein>
    <submittedName>
        <fullName evidence="2">Uncharacterized protein</fullName>
    </submittedName>
</protein>
<feature type="compositionally biased region" description="Polar residues" evidence="1">
    <location>
        <begin position="1"/>
        <end position="10"/>
    </location>
</feature>
<proteinExistence type="predicted"/>
<keyword evidence="3" id="KW-1185">Reference proteome</keyword>
<organism evidence="2 3">
    <name type="scientific">Stephania japonica</name>
    <dbReference type="NCBI Taxonomy" id="461633"/>
    <lineage>
        <taxon>Eukaryota</taxon>
        <taxon>Viridiplantae</taxon>
        <taxon>Streptophyta</taxon>
        <taxon>Embryophyta</taxon>
        <taxon>Tracheophyta</taxon>
        <taxon>Spermatophyta</taxon>
        <taxon>Magnoliopsida</taxon>
        <taxon>Ranunculales</taxon>
        <taxon>Menispermaceae</taxon>
        <taxon>Menispermoideae</taxon>
        <taxon>Cissampelideae</taxon>
        <taxon>Stephania</taxon>
    </lineage>
</organism>
<comment type="caution">
    <text evidence="2">The sequence shown here is derived from an EMBL/GenBank/DDBJ whole genome shotgun (WGS) entry which is preliminary data.</text>
</comment>
<name>A0AAP0F1B6_9MAGN</name>
<dbReference type="EMBL" id="JBBNAE010000008">
    <property type="protein sequence ID" value="KAK9103144.1"/>
    <property type="molecule type" value="Genomic_DNA"/>
</dbReference>
<accession>A0AAP0F1B6</accession>
<gene>
    <name evidence="2" type="ORF">Sjap_020398</name>
</gene>